<gene>
    <name evidence="10" type="ORF">RF55_20661</name>
</gene>
<keyword evidence="11" id="KW-1185">Reference proteome</keyword>
<keyword evidence="3" id="KW-0436">Ligase</keyword>
<evidence type="ECO:0000256" key="6">
    <source>
        <dbReference type="ARBA" id="ARBA00022917"/>
    </source>
</evidence>
<comment type="caution">
    <text evidence="10">The sequence shown here is derived from an EMBL/GenBank/DDBJ whole genome shotgun (WGS) entry which is preliminary data.</text>
</comment>
<dbReference type="InterPro" id="IPR014729">
    <property type="entry name" value="Rossmann-like_a/b/a_fold"/>
</dbReference>
<dbReference type="AlphaFoldDB" id="A0A0J7JZ93"/>
<dbReference type="GO" id="GO:0006438">
    <property type="term" value="P:valyl-tRNA aminoacylation"/>
    <property type="evidence" value="ECO:0007669"/>
    <property type="project" value="InterPro"/>
</dbReference>
<accession>A0A0J7JZ93</accession>
<organism evidence="10 11">
    <name type="scientific">Lasius niger</name>
    <name type="common">Black garden ant</name>
    <dbReference type="NCBI Taxonomy" id="67767"/>
    <lineage>
        <taxon>Eukaryota</taxon>
        <taxon>Metazoa</taxon>
        <taxon>Ecdysozoa</taxon>
        <taxon>Arthropoda</taxon>
        <taxon>Hexapoda</taxon>
        <taxon>Insecta</taxon>
        <taxon>Pterygota</taxon>
        <taxon>Neoptera</taxon>
        <taxon>Endopterygota</taxon>
        <taxon>Hymenoptera</taxon>
        <taxon>Apocrita</taxon>
        <taxon>Aculeata</taxon>
        <taxon>Formicoidea</taxon>
        <taxon>Formicidae</taxon>
        <taxon>Formicinae</taxon>
        <taxon>Lasius</taxon>
        <taxon>Lasius</taxon>
    </lineage>
</organism>
<dbReference type="PANTHER" id="PTHR11946">
    <property type="entry name" value="VALYL-TRNA SYNTHETASES"/>
    <property type="match status" value="1"/>
</dbReference>
<keyword evidence="7 10" id="KW-0030">Aminoacyl-tRNA synthetase</keyword>
<proteinExistence type="inferred from homology"/>
<dbReference type="Pfam" id="PF00133">
    <property type="entry name" value="tRNA-synt_1"/>
    <property type="match status" value="1"/>
</dbReference>
<dbReference type="Proteomes" id="UP000036403">
    <property type="component" value="Unassembled WGS sequence"/>
</dbReference>
<evidence type="ECO:0000256" key="4">
    <source>
        <dbReference type="ARBA" id="ARBA00022741"/>
    </source>
</evidence>
<dbReference type="STRING" id="67767.A0A0J7JZ93"/>
<evidence type="ECO:0000256" key="8">
    <source>
        <dbReference type="ARBA" id="ARBA00029936"/>
    </source>
</evidence>
<dbReference type="PRINTS" id="PR00986">
    <property type="entry name" value="TRNASYNTHVAL"/>
</dbReference>
<comment type="similarity">
    <text evidence="1">Belongs to the class-I aminoacyl-tRNA synthetase family.</text>
</comment>
<dbReference type="EMBL" id="LBMM01020850">
    <property type="protein sequence ID" value="KMQ83201.1"/>
    <property type="molecule type" value="Genomic_DNA"/>
</dbReference>
<evidence type="ECO:0000256" key="2">
    <source>
        <dbReference type="ARBA" id="ARBA00013169"/>
    </source>
</evidence>
<dbReference type="GO" id="GO:0004832">
    <property type="term" value="F:valine-tRNA ligase activity"/>
    <property type="evidence" value="ECO:0007669"/>
    <property type="project" value="UniProtKB-EC"/>
</dbReference>
<dbReference type="PANTHER" id="PTHR11946:SF109">
    <property type="entry name" value="VALINE--TRNA LIGASE"/>
    <property type="match status" value="1"/>
</dbReference>
<evidence type="ECO:0000256" key="7">
    <source>
        <dbReference type="ARBA" id="ARBA00023146"/>
    </source>
</evidence>
<evidence type="ECO:0000313" key="10">
    <source>
        <dbReference type="EMBL" id="KMQ83201.1"/>
    </source>
</evidence>
<keyword evidence="6" id="KW-0648">Protein biosynthesis</keyword>
<evidence type="ECO:0000259" key="9">
    <source>
        <dbReference type="Pfam" id="PF00133"/>
    </source>
</evidence>
<dbReference type="EC" id="6.1.1.9" evidence="2"/>
<dbReference type="InterPro" id="IPR002300">
    <property type="entry name" value="aa-tRNA-synth_Ia"/>
</dbReference>
<dbReference type="SUPFAM" id="SSF52374">
    <property type="entry name" value="Nucleotidylyl transferase"/>
    <property type="match status" value="1"/>
</dbReference>
<evidence type="ECO:0000256" key="1">
    <source>
        <dbReference type="ARBA" id="ARBA00005594"/>
    </source>
</evidence>
<dbReference type="GO" id="GO:0005524">
    <property type="term" value="F:ATP binding"/>
    <property type="evidence" value="ECO:0007669"/>
    <property type="project" value="UniProtKB-KW"/>
</dbReference>
<reference evidence="10 11" key="1">
    <citation type="submission" date="2015-04" db="EMBL/GenBank/DDBJ databases">
        <title>Lasius niger genome sequencing.</title>
        <authorList>
            <person name="Konorov E.A."/>
            <person name="Nikitin M.A."/>
            <person name="Kirill M.V."/>
            <person name="Chang P."/>
        </authorList>
    </citation>
    <scope>NUCLEOTIDE SEQUENCE [LARGE SCALE GENOMIC DNA]</scope>
    <source>
        <tissue evidence="10">Whole</tissue>
    </source>
</reference>
<sequence>MVIPICSRSKDVVEPLMKPQWYVKCNEMAAHAKEVVSTGVLKIIPEQFKKTWYIWMDGIRDWCISRQLWWGHRIPAYAIKCISSHIDTNEADKYWVSAHSEAEARDKAAKKLGVNIDDIIVEQDPDVLDTWFSSALFPFSIFGWPDE</sequence>
<feature type="domain" description="Aminoacyl-tRNA synthetase class Ia" evidence="9">
    <location>
        <begin position="9"/>
        <end position="147"/>
    </location>
</feature>
<evidence type="ECO:0000313" key="11">
    <source>
        <dbReference type="Proteomes" id="UP000036403"/>
    </source>
</evidence>
<name>A0A0J7JZ93_LASNI</name>
<dbReference type="InterPro" id="IPR002303">
    <property type="entry name" value="Valyl-tRNA_ligase"/>
</dbReference>
<keyword evidence="4" id="KW-0547">Nucleotide-binding</keyword>
<dbReference type="Gene3D" id="3.40.50.620">
    <property type="entry name" value="HUPs"/>
    <property type="match status" value="1"/>
</dbReference>
<keyword evidence="5" id="KW-0067">ATP-binding</keyword>
<dbReference type="PaxDb" id="67767-A0A0J7JZ93"/>
<protein>
    <recommendedName>
        <fullName evidence="2">valine--tRNA ligase</fullName>
        <ecNumber evidence="2">6.1.1.9</ecNumber>
    </recommendedName>
    <alternativeName>
        <fullName evidence="8">Valyl-tRNA synthetase</fullName>
    </alternativeName>
</protein>
<dbReference type="GO" id="GO:0005829">
    <property type="term" value="C:cytosol"/>
    <property type="evidence" value="ECO:0007669"/>
    <property type="project" value="TreeGrafter"/>
</dbReference>
<evidence type="ECO:0000256" key="5">
    <source>
        <dbReference type="ARBA" id="ARBA00022840"/>
    </source>
</evidence>
<dbReference type="OrthoDB" id="6666231at2759"/>
<evidence type="ECO:0000256" key="3">
    <source>
        <dbReference type="ARBA" id="ARBA00022598"/>
    </source>
</evidence>